<dbReference type="EMBL" id="FNCG01000018">
    <property type="protein sequence ID" value="SDI30417.1"/>
    <property type="molecule type" value="Genomic_DNA"/>
</dbReference>
<organism evidence="1 2">
    <name type="scientific">Mucilaginibacter gossypii</name>
    <dbReference type="NCBI Taxonomy" id="551996"/>
    <lineage>
        <taxon>Bacteria</taxon>
        <taxon>Pseudomonadati</taxon>
        <taxon>Bacteroidota</taxon>
        <taxon>Sphingobacteriia</taxon>
        <taxon>Sphingobacteriales</taxon>
        <taxon>Sphingobacteriaceae</taxon>
        <taxon>Mucilaginibacter</taxon>
    </lineage>
</organism>
<sequence length="46" mass="5689">MELPYDYSLSHHQLLFNFVIVTCWHKYVNSFYKNKQNSTFIELLIY</sequence>
<dbReference type="Proteomes" id="UP000199705">
    <property type="component" value="Unassembled WGS sequence"/>
</dbReference>
<protein>
    <submittedName>
        <fullName evidence="1">Uncharacterized protein</fullName>
    </submittedName>
</protein>
<gene>
    <name evidence="1" type="ORF">SAMN05192573_118109</name>
</gene>
<proteinExistence type="predicted"/>
<name>A0A1G8JHE0_9SPHI</name>
<dbReference type="AlphaFoldDB" id="A0A1G8JHE0"/>
<evidence type="ECO:0000313" key="2">
    <source>
        <dbReference type="Proteomes" id="UP000199705"/>
    </source>
</evidence>
<reference evidence="2" key="1">
    <citation type="submission" date="2016-10" db="EMBL/GenBank/DDBJ databases">
        <authorList>
            <person name="Varghese N."/>
            <person name="Submissions S."/>
        </authorList>
    </citation>
    <scope>NUCLEOTIDE SEQUENCE [LARGE SCALE GENOMIC DNA]</scope>
    <source>
        <strain evidence="2">Gh-67</strain>
    </source>
</reference>
<evidence type="ECO:0000313" key="1">
    <source>
        <dbReference type="EMBL" id="SDI30417.1"/>
    </source>
</evidence>
<keyword evidence="2" id="KW-1185">Reference proteome</keyword>
<dbReference type="STRING" id="551996.SAMN05192573_118109"/>
<accession>A0A1G8JHE0</accession>